<evidence type="ECO:0000256" key="1">
    <source>
        <dbReference type="ARBA" id="ARBA00002936"/>
    </source>
</evidence>
<dbReference type="KEGG" id="oaa:100681801"/>
<dbReference type="FunCoup" id="F7G5R3">
    <property type="interactions" value="24"/>
</dbReference>
<feature type="domain" description="G-protein coupled receptors family 1 profile" evidence="14">
    <location>
        <begin position="39"/>
        <end position="288"/>
    </location>
</feature>
<dbReference type="GO" id="GO:0005549">
    <property type="term" value="F:odorant binding"/>
    <property type="evidence" value="ECO:0000318"/>
    <property type="project" value="GO_Central"/>
</dbReference>
<keyword evidence="9 13" id="KW-0472">Membrane</keyword>
<keyword evidence="16" id="KW-1185">Reference proteome</keyword>
<organism evidence="15 16">
    <name type="scientific">Ornithorhynchus anatinus</name>
    <name type="common">Duckbill platypus</name>
    <dbReference type="NCBI Taxonomy" id="9258"/>
    <lineage>
        <taxon>Eukaryota</taxon>
        <taxon>Metazoa</taxon>
        <taxon>Chordata</taxon>
        <taxon>Craniata</taxon>
        <taxon>Vertebrata</taxon>
        <taxon>Euteleostomi</taxon>
        <taxon>Mammalia</taxon>
        <taxon>Monotremata</taxon>
        <taxon>Ornithorhynchidae</taxon>
        <taxon>Ornithorhynchus</taxon>
    </lineage>
</organism>
<dbReference type="GO" id="GO:0005886">
    <property type="term" value="C:plasma membrane"/>
    <property type="evidence" value="ECO:0007669"/>
    <property type="project" value="UniProtKB-SubCell"/>
</dbReference>
<dbReference type="GO" id="GO:0004984">
    <property type="term" value="F:olfactory receptor activity"/>
    <property type="evidence" value="ECO:0000318"/>
    <property type="project" value="GO_Central"/>
</dbReference>
<dbReference type="FunFam" id="1.20.1070.10:FF:000037">
    <property type="entry name" value="Olfactory receptor"/>
    <property type="match status" value="1"/>
</dbReference>
<comment type="subcellular location">
    <subcellularLocation>
        <location evidence="2 13">Cell membrane</location>
        <topology evidence="2 13">Multi-pass membrane protein</topology>
    </subcellularLocation>
</comment>
<evidence type="ECO:0000313" key="15">
    <source>
        <dbReference type="Ensembl" id="ENSOANP00000026865.2"/>
    </source>
</evidence>
<evidence type="ECO:0000256" key="4">
    <source>
        <dbReference type="ARBA" id="ARBA00022606"/>
    </source>
</evidence>
<keyword evidence="11 12" id="KW-0807">Transducer</keyword>
<dbReference type="OrthoDB" id="6151005at2759"/>
<dbReference type="HOGENOM" id="CLU_3068043_0_0_1"/>
<evidence type="ECO:0000256" key="2">
    <source>
        <dbReference type="ARBA" id="ARBA00004651"/>
    </source>
</evidence>
<protein>
    <recommendedName>
        <fullName evidence="13">Olfactory receptor</fullName>
    </recommendedName>
</protein>
<dbReference type="PANTHER" id="PTHR26452">
    <property type="entry name" value="OLFACTORY RECEPTOR"/>
    <property type="match status" value="1"/>
</dbReference>
<dbReference type="InterPro" id="IPR017452">
    <property type="entry name" value="GPCR_Rhodpsn_7TM"/>
</dbReference>
<dbReference type="GeneID" id="100681801"/>
<dbReference type="OMA" id="CRPLNYE"/>
<keyword evidence="3 13" id="KW-1003">Cell membrane</keyword>
<evidence type="ECO:0000256" key="6">
    <source>
        <dbReference type="ARBA" id="ARBA00022725"/>
    </source>
</evidence>
<keyword evidence="8 12" id="KW-0297">G-protein coupled receptor</keyword>
<dbReference type="PRINTS" id="PR00237">
    <property type="entry name" value="GPCRRHODOPSN"/>
</dbReference>
<keyword evidence="5 12" id="KW-0812">Transmembrane</keyword>
<reference evidence="15" key="3">
    <citation type="submission" date="2025-09" db="UniProtKB">
        <authorList>
            <consortium name="Ensembl"/>
        </authorList>
    </citation>
    <scope>IDENTIFICATION</scope>
    <source>
        <strain evidence="15">Glennie</strain>
    </source>
</reference>
<evidence type="ECO:0000256" key="9">
    <source>
        <dbReference type="ARBA" id="ARBA00023136"/>
    </source>
</evidence>
<evidence type="ECO:0000256" key="5">
    <source>
        <dbReference type="ARBA" id="ARBA00022692"/>
    </source>
</evidence>
<evidence type="ECO:0000313" key="16">
    <source>
        <dbReference type="Proteomes" id="UP000002279"/>
    </source>
</evidence>
<keyword evidence="10 12" id="KW-0675">Receptor</keyword>
<feature type="transmembrane region" description="Helical" evidence="13">
    <location>
        <begin position="192"/>
        <end position="214"/>
    </location>
</feature>
<dbReference type="GeneTree" id="ENSGT01050000244828"/>
<feature type="transmembrane region" description="Helical" evidence="13">
    <location>
        <begin position="64"/>
        <end position="84"/>
    </location>
</feature>
<comment type="function">
    <text evidence="1">Odorant receptor.</text>
</comment>
<evidence type="ECO:0000256" key="10">
    <source>
        <dbReference type="ARBA" id="ARBA00023170"/>
    </source>
</evidence>
<gene>
    <name evidence="15" type="primary">LOC100681801</name>
</gene>
<evidence type="ECO:0000256" key="13">
    <source>
        <dbReference type="RuleBase" id="RU363047"/>
    </source>
</evidence>
<reference evidence="15 16" key="1">
    <citation type="journal article" date="2008" name="Nature">
        <title>Genome analysis of the platypus reveals unique signatures of evolution.</title>
        <authorList>
            <person name="Warren W.C."/>
            <person name="Hillier L.W."/>
            <person name="Marshall Graves J.A."/>
            <person name="Birney E."/>
            <person name="Ponting C.P."/>
            <person name="Grutzner F."/>
            <person name="Belov K."/>
            <person name="Miller W."/>
            <person name="Clarke L."/>
            <person name="Chinwalla A.T."/>
            <person name="Yang S.P."/>
            <person name="Heger A."/>
            <person name="Locke D.P."/>
            <person name="Miethke P."/>
            <person name="Waters P.D."/>
            <person name="Veyrunes F."/>
            <person name="Fulton L."/>
            <person name="Fulton B."/>
            <person name="Graves T."/>
            <person name="Wallis J."/>
            <person name="Puente X.S."/>
            <person name="Lopez-Otin C."/>
            <person name="Ordonez G.R."/>
            <person name="Eichler E.E."/>
            <person name="Chen L."/>
            <person name="Cheng Z."/>
            <person name="Deakin J.E."/>
            <person name="Alsop A."/>
            <person name="Thompson K."/>
            <person name="Kirby P."/>
            <person name="Papenfuss A.T."/>
            <person name="Wakefield M.J."/>
            <person name="Olender T."/>
            <person name="Lancet D."/>
            <person name="Huttley G.A."/>
            <person name="Smit A.F."/>
            <person name="Pask A."/>
            <person name="Temple-Smith P."/>
            <person name="Batzer M.A."/>
            <person name="Walker J.A."/>
            <person name="Konkel M.K."/>
            <person name="Harris R.S."/>
            <person name="Whittington C.M."/>
            <person name="Wong E.S."/>
            <person name="Gemmell N.J."/>
            <person name="Buschiazzo E."/>
            <person name="Vargas Jentzsch I.M."/>
            <person name="Merkel A."/>
            <person name="Schmitz J."/>
            <person name="Zemann A."/>
            <person name="Churakov G."/>
            <person name="Kriegs J.O."/>
            <person name="Brosius J."/>
            <person name="Murchison E.P."/>
            <person name="Sachidanandam R."/>
            <person name="Smith C."/>
            <person name="Hannon G.J."/>
            <person name="Tsend-Ayush E."/>
            <person name="McMillan D."/>
            <person name="Attenborough R."/>
            <person name="Rens W."/>
            <person name="Ferguson-Smith M."/>
            <person name="Lefevre C.M."/>
            <person name="Sharp J.A."/>
            <person name="Nicholas K.R."/>
            <person name="Ray D.A."/>
            <person name="Kube M."/>
            <person name="Reinhardt R."/>
            <person name="Pringle T.H."/>
            <person name="Taylor J."/>
            <person name="Jones R.C."/>
            <person name="Nixon B."/>
            <person name="Dacheux J.L."/>
            <person name="Niwa H."/>
            <person name="Sekita Y."/>
            <person name="Huang X."/>
            <person name="Stark A."/>
            <person name="Kheradpour P."/>
            <person name="Kellis M."/>
            <person name="Flicek P."/>
            <person name="Chen Y."/>
            <person name="Webber C."/>
            <person name="Hardison R."/>
            <person name="Nelson J."/>
            <person name="Hallsworth-Pepin K."/>
            <person name="Delehaunty K."/>
            <person name="Markovic C."/>
            <person name="Minx P."/>
            <person name="Feng Y."/>
            <person name="Kremitzki C."/>
            <person name="Mitreva M."/>
            <person name="Glasscock J."/>
            <person name="Wylie T."/>
            <person name="Wohldmann P."/>
            <person name="Thiru P."/>
            <person name="Nhan M.N."/>
            <person name="Pohl C.S."/>
            <person name="Smith S.M."/>
            <person name="Hou S."/>
            <person name="Nefedov M."/>
            <person name="de Jong P.J."/>
            <person name="Renfree M.B."/>
            <person name="Mardis E.R."/>
            <person name="Wilson R.K."/>
        </authorList>
    </citation>
    <scope>NUCLEOTIDE SEQUENCE [LARGE SCALE GENOMIC DNA]</scope>
    <source>
        <strain evidence="15 16">Glennie</strain>
    </source>
</reference>
<dbReference type="PRINTS" id="PR00245">
    <property type="entry name" value="OLFACTORYR"/>
</dbReference>
<keyword evidence="7 13" id="KW-1133">Transmembrane helix</keyword>
<dbReference type="Pfam" id="PF13853">
    <property type="entry name" value="7tm_4"/>
    <property type="match status" value="1"/>
</dbReference>
<dbReference type="SUPFAM" id="SSF81321">
    <property type="entry name" value="Family A G protein-coupled receptor-like"/>
    <property type="match status" value="1"/>
</dbReference>
<dbReference type="PROSITE" id="PS50262">
    <property type="entry name" value="G_PROTEIN_RECEP_F1_2"/>
    <property type="match status" value="1"/>
</dbReference>
<feature type="transmembrane region" description="Helical" evidence="13">
    <location>
        <begin position="90"/>
        <end position="113"/>
    </location>
</feature>
<dbReference type="InterPro" id="IPR050516">
    <property type="entry name" value="Olfactory_GPCR"/>
</dbReference>
<feature type="transmembrane region" description="Helical" evidence="13">
    <location>
        <begin position="235"/>
        <end position="258"/>
    </location>
</feature>
<proteinExistence type="inferred from homology"/>
<feature type="transmembrane region" description="Helical" evidence="13">
    <location>
        <begin position="152"/>
        <end position="172"/>
    </location>
</feature>
<reference evidence="15" key="2">
    <citation type="submission" date="2025-08" db="UniProtKB">
        <authorList>
            <consortium name="Ensembl"/>
        </authorList>
    </citation>
    <scope>IDENTIFICATION</scope>
    <source>
        <strain evidence="15">Glennie</strain>
    </source>
</reference>
<dbReference type="PROSITE" id="PS00237">
    <property type="entry name" value="G_PROTEIN_RECEP_F1_1"/>
    <property type="match status" value="1"/>
</dbReference>
<dbReference type="Gene3D" id="1.20.1070.10">
    <property type="entry name" value="Rhodopsin 7-helix transmembrane proteins"/>
    <property type="match status" value="1"/>
</dbReference>
<feature type="transmembrane region" description="Helical" evidence="13">
    <location>
        <begin position="270"/>
        <end position="290"/>
    </location>
</feature>
<sequence>MTNVSLVTNFLLMGFSDIRKLQIVHATLFLLVYLAALTGNLLIITVTTLDRHLHTPMYFFLKNLSFIDICYISVTVPKSIAISLTDNSSISFLFCATQLLLVVWLAASEFFVLTAMSYDRYAAICRPLHYEVTMCRGACVKMMASSWLSGSLFGFLFSTSTFSLSFCGSNAVQQFFCDVPSLLKISCSEDHIAIDASVSAGVTLGVICFIYIILSYIHIFSAVLRMPSTESRAKAFSTCLPHLIVIIVFFFTGAFAYLKPLSDSPSVQDLLVSVLYAVVPPTLNPLIYSLKNKDVKSALGRALKGTFPCLPLSNKLSVSLC</sequence>
<keyword evidence="6 13" id="KW-0552">Olfaction</keyword>
<keyword evidence="4 13" id="KW-0716">Sensory transduction</keyword>
<dbReference type="Bgee" id="ENSOANG00000050124">
    <property type="expression patterns" value="Expressed in testis"/>
</dbReference>
<evidence type="ECO:0000256" key="8">
    <source>
        <dbReference type="ARBA" id="ARBA00023040"/>
    </source>
</evidence>
<evidence type="ECO:0000259" key="14">
    <source>
        <dbReference type="PROSITE" id="PS50262"/>
    </source>
</evidence>
<dbReference type="InterPro" id="IPR000276">
    <property type="entry name" value="GPCR_Rhodpsn"/>
</dbReference>
<evidence type="ECO:0000256" key="12">
    <source>
        <dbReference type="RuleBase" id="RU000688"/>
    </source>
</evidence>
<dbReference type="GO" id="GO:0004930">
    <property type="term" value="F:G protein-coupled receptor activity"/>
    <property type="evidence" value="ECO:0007669"/>
    <property type="project" value="UniProtKB-KW"/>
</dbReference>
<dbReference type="AlphaFoldDB" id="F7G5R3"/>
<accession>F7G5R3</accession>
<dbReference type="CDD" id="cd15227">
    <property type="entry name" value="7tmA_OR14-like"/>
    <property type="match status" value="1"/>
</dbReference>
<dbReference type="RefSeq" id="XP_003430702.1">
    <property type="nucleotide sequence ID" value="XM_003430654.1"/>
</dbReference>
<evidence type="ECO:0000256" key="11">
    <source>
        <dbReference type="ARBA" id="ARBA00023224"/>
    </source>
</evidence>
<dbReference type="InterPro" id="IPR000725">
    <property type="entry name" value="Olfact_rcpt"/>
</dbReference>
<feature type="transmembrane region" description="Helical" evidence="13">
    <location>
        <begin position="23"/>
        <end position="43"/>
    </location>
</feature>
<name>F7G5R3_ORNAN</name>
<evidence type="ECO:0000256" key="3">
    <source>
        <dbReference type="ARBA" id="ARBA00022475"/>
    </source>
</evidence>
<dbReference type="InParanoid" id="F7G5R3"/>
<dbReference type="Proteomes" id="UP000002279">
    <property type="component" value="Chromosome X5"/>
</dbReference>
<comment type="similarity">
    <text evidence="12">Belongs to the G-protein coupled receptor 1 family.</text>
</comment>
<evidence type="ECO:0000256" key="7">
    <source>
        <dbReference type="ARBA" id="ARBA00022989"/>
    </source>
</evidence>
<dbReference type="Ensembl" id="ENSOANT00000030665.2">
    <property type="protein sequence ID" value="ENSOANP00000026865.2"/>
    <property type="gene ID" value="ENSOANG00000050124.1"/>
</dbReference>